<reference evidence="1 2" key="1">
    <citation type="submission" date="2018-04" db="EMBL/GenBank/DDBJ databases">
        <authorList>
            <person name="Huttner S."/>
            <person name="Dainat J."/>
        </authorList>
    </citation>
    <scope>NUCLEOTIDE SEQUENCE [LARGE SCALE GENOMIC DNA]</scope>
</reference>
<sequence length="68" mass="7720">MMIDLITNMLEKIESLLGLPREFRIGEREGRQHGLFRRSEGFLEIAPAVIRREDAQGLPEDGKRRGGG</sequence>
<gene>
    <name evidence="1" type="ORF">TT172_LOCUS8171</name>
</gene>
<dbReference type="EMBL" id="OUUZ01000015">
    <property type="protein sequence ID" value="SPQ25752.1"/>
    <property type="molecule type" value="Genomic_DNA"/>
</dbReference>
<evidence type="ECO:0000313" key="1">
    <source>
        <dbReference type="EMBL" id="SPQ25752.1"/>
    </source>
</evidence>
<name>A0A446BTA6_9PEZI</name>
<protein>
    <submittedName>
        <fullName evidence="1">7047ebb1-cdd5-496e-807f-0c89b17f72aa</fullName>
    </submittedName>
</protein>
<organism evidence="1 2">
    <name type="scientific">Thermothielavioides terrestris</name>
    <dbReference type="NCBI Taxonomy" id="2587410"/>
    <lineage>
        <taxon>Eukaryota</taxon>
        <taxon>Fungi</taxon>
        <taxon>Dikarya</taxon>
        <taxon>Ascomycota</taxon>
        <taxon>Pezizomycotina</taxon>
        <taxon>Sordariomycetes</taxon>
        <taxon>Sordariomycetidae</taxon>
        <taxon>Sordariales</taxon>
        <taxon>Chaetomiaceae</taxon>
        <taxon>Thermothielavioides</taxon>
    </lineage>
</organism>
<evidence type="ECO:0000313" key="2">
    <source>
        <dbReference type="Proteomes" id="UP000289323"/>
    </source>
</evidence>
<accession>A0A446BTA6</accession>
<proteinExistence type="predicted"/>
<dbReference type="Proteomes" id="UP000289323">
    <property type="component" value="Unassembled WGS sequence"/>
</dbReference>
<dbReference type="AlphaFoldDB" id="A0A446BTA6"/>